<keyword evidence="2" id="KW-0813">Transport</keyword>
<dbReference type="InterPro" id="IPR003593">
    <property type="entry name" value="AAA+_ATPase"/>
</dbReference>
<dbReference type="PROSITE" id="PS00211">
    <property type="entry name" value="ABC_TRANSPORTER_1"/>
    <property type="match status" value="1"/>
</dbReference>
<organism evidence="6 7">
    <name type="scientific">Streptomyces tremellae</name>
    <dbReference type="NCBI Taxonomy" id="1124239"/>
    <lineage>
        <taxon>Bacteria</taxon>
        <taxon>Bacillati</taxon>
        <taxon>Actinomycetota</taxon>
        <taxon>Actinomycetes</taxon>
        <taxon>Kitasatosporales</taxon>
        <taxon>Streptomycetaceae</taxon>
        <taxon>Streptomyces</taxon>
    </lineage>
</organism>
<evidence type="ECO:0000256" key="1">
    <source>
        <dbReference type="ARBA" id="ARBA00005417"/>
    </source>
</evidence>
<keyword evidence="4 6" id="KW-0067">ATP-binding</keyword>
<feature type="domain" description="ABC transporter" evidence="5">
    <location>
        <begin position="15"/>
        <end position="263"/>
    </location>
</feature>
<comment type="similarity">
    <text evidence="1">Belongs to the ABC transporter superfamily.</text>
</comment>
<dbReference type="InterPro" id="IPR027417">
    <property type="entry name" value="P-loop_NTPase"/>
</dbReference>
<dbReference type="Pfam" id="PF00005">
    <property type="entry name" value="ABC_tran"/>
    <property type="match status" value="1"/>
</dbReference>
<dbReference type="PANTHER" id="PTHR43776">
    <property type="entry name" value="TRANSPORT ATP-BINDING PROTEIN"/>
    <property type="match status" value="1"/>
</dbReference>
<sequence>MTVPTPAAAPKGPLVRAEGLTKRYSVRTRAGRRTLTAVDRVDLAVGAGRIVAVVGESGCGKSTTGRLLLALERPSDGTVTVAGRDVNRLPKKELRALRRDMQPVFQDPYDSLNGRMSVASILAEPARVHGVGQGGPGGARPVGELLDLVGLGAAYAERYPHELSGGQRQRVAIARALALDPRFVVCDEAVSALDVSVQAQVVNLLSSLQRELGLAYLFISHDLALVRYLAHETAVMYLGRVVEQGPTAELFADPRHPYTQLLLAAVPRPRARRGGERRAVAAAGDLPSPLDRPAGCVFSTRCPLATDRCRSEEPALRQVGTAGRAAACHYAETAEAAA</sequence>
<dbReference type="InterPro" id="IPR013563">
    <property type="entry name" value="Oligopep_ABC_C"/>
</dbReference>
<dbReference type="GO" id="GO:0005524">
    <property type="term" value="F:ATP binding"/>
    <property type="evidence" value="ECO:0007669"/>
    <property type="project" value="UniProtKB-KW"/>
</dbReference>
<evidence type="ECO:0000256" key="2">
    <source>
        <dbReference type="ARBA" id="ARBA00022448"/>
    </source>
</evidence>
<dbReference type="SUPFAM" id="SSF52540">
    <property type="entry name" value="P-loop containing nucleoside triphosphate hydrolases"/>
    <property type="match status" value="1"/>
</dbReference>
<dbReference type="SMART" id="SM00382">
    <property type="entry name" value="AAA"/>
    <property type="match status" value="1"/>
</dbReference>
<evidence type="ECO:0000256" key="4">
    <source>
        <dbReference type="ARBA" id="ARBA00022840"/>
    </source>
</evidence>
<dbReference type="Pfam" id="PF08352">
    <property type="entry name" value="oligo_HPY"/>
    <property type="match status" value="1"/>
</dbReference>
<accession>A0ABP7F7V3</accession>
<gene>
    <name evidence="6" type="ORF">GCM10023082_32610</name>
</gene>
<dbReference type="NCBIfam" id="TIGR01727">
    <property type="entry name" value="oligo_HPY"/>
    <property type="match status" value="1"/>
</dbReference>
<comment type="caution">
    <text evidence="6">The sequence shown here is derived from an EMBL/GenBank/DDBJ whole genome shotgun (WGS) entry which is preliminary data.</text>
</comment>
<dbReference type="InterPro" id="IPR050319">
    <property type="entry name" value="ABC_transp_ATP-bind"/>
</dbReference>
<evidence type="ECO:0000313" key="7">
    <source>
        <dbReference type="Proteomes" id="UP001499884"/>
    </source>
</evidence>
<keyword evidence="7" id="KW-1185">Reference proteome</keyword>
<dbReference type="PROSITE" id="PS50893">
    <property type="entry name" value="ABC_TRANSPORTER_2"/>
    <property type="match status" value="1"/>
</dbReference>
<dbReference type="Proteomes" id="UP001499884">
    <property type="component" value="Unassembled WGS sequence"/>
</dbReference>
<proteinExistence type="inferred from homology"/>
<evidence type="ECO:0000259" key="5">
    <source>
        <dbReference type="PROSITE" id="PS50893"/>
    </source>
</evidence>
<evidence type="ECO:0000313" key="6">
    <source>
        <dbReference type="EMBL" id="GAA3732641.1"/>
    </source>
</evidence>
<dbReference type="InterPro" id="IPR017871">
    <property type="entry name" value="ABC_transporter-like_CS"/>
</dbReference>
<dbReference type="EMBL" id="BAABEP010000020">
    <property type="protein sequence ID" value="GAA3732641.1"/>
    <property type="molecule type" value="Genomic_DNA"/>
</dbReference>
<protein>
    <submittedName>
        <fullName evidence="6">Dipeptide ABC transporter ATP-binding protein</fullName>
    </submittedName>
</protein>
<dbReference type="PANTHER" id="PTHR43776:SF7">
    <property type="entry name" value="D,D-DIPEPTIDE TRANSPORT ATP-BINDING PROTEIN DDPF-RELATED"/>
    <property type="match status" value="1"/>
</dbReference>
<dbReference type="RefSeq" id="WP_345647291.1">
    <property type="nucleotide sequence ID" value="NZ_BAABEP010000020.1"/>
</dbReference>
<evidence type="ECO:0000256" key="3">
    <source>
        <dbReference type="ARBA" id="ARBA00022741"/>
    </source>
</evidence>
<dbReference type="Gene3D" id="3.40.50.300">
    <property type="entry name" value="P-loop containing nucleotide triphosphate hydrolases"/>
    <property type="match status" value="1"/>
</dbReference>
<dbReference type="InterPro" id="IPR003439">
    <property type="entry name" value="ABC_transporter-like_ATP-bd"/>
</dbReference>
<name>A0ABP7F7V3_9ACTN</name>
<keyword evidence="3" id="KW-0547">Nucleotide-binding</keyword>
<reference evidence="7" key="1">
    <citation type="journal article" date="2019" name="Int. J. Syst. Evol. Microbiol.">
        <title>The Global Catalogue of Microorganisms (GCM) 10K type strain sequencing project: providing services to taxonomists for standard genome sequencing and annotation.</title>
        <authorList>
            <consortium name="The Broad Institute Genomics Platform"/>
            <consortium name="The Broad Institute Genome Sequencing Center for Infectious Disease"/>
            <person name="Wu L."/>
            <person name="Ma J."/>
        </authorList>
    </citation>
    <scope>NUCLEOTIDE SEQUENCE [LARGE SCALE GENOMIC DNA]</scope>
    <source>
        <strain evidence="7">JCM 30846</strain>
    </source>
</reference>
<dbReference type="CDD" id="cd03257">
    <property type="entry name" value="ABC_NikE_OppD_transporters"/>
    <property type="match status" value="1"/>
</dbReference>